<proteinExistence type="predicted"/>
<protein>
    <submittedName>
        <fullName evidence="1">Uncharacterized protein</fullName>
    </submittedName>
</protein>
<name>A0ABU2EFX4_9BURK</name>
<sequence length="108" mass="11976">MHLTAKQIELLRVIAAGNGDAGPADLDEILDRVRYETSKQSLQFSIRALVERGIIEKKGIQKRRGRQRQVIGATKLGLELAGVKQSAPRAFIEDNLISESPEDEILEP</sequence>
<dbReference type="EMBL" id="JAVLSJ010000001">
    <property type="protein sequence ID" value="MDR9847031.1"/>
    <property type="molecule type" value="Genomic_DNA"/>
</dbReference>
<keyword evidence="2" id="KW-1185">Reference proteome</keyword>
<evidence type="ECO:0000313" key="2">
    <source>
        <dbReference type="Proteomes" id="UP001246576"/>
    </source>
</evidence>
<dbReference type="RefSeq" id="WP_310839453.1">
    <property type="nucleotide sequence ID" value="NZ_JAVLSJ010000001.1"/>
</dbReference>
<comment type="caution">
    <text evidence="1">The sequence shown here is derived from an EMBL/GenBank/DDBJ whole genome shotgun (WGS) entry which is preliminary data.</text>
</comment>
<dbReference type="Proteomes" id="UP001246576">
    <property type="component" value="Unassembled WGS sequence"/>
</dbReference>
<dbReference type="InterPro" id="IPR036390">
    <property type="entry name" value="WH_DNA-bd_sf"/>
</dbReference>
<accession>A0ABU2EFX4</accession>
<evidence type="ECO:0000313" key="1">
    <source>
        <dbReference type="EMBL" id="MDR9847031.1"/>
    </source>
</evidence>
<organism evidence="1 2">
    <name type="scientific">Herbaspirillum huttiense subsp. lycopersici</name>
    <dbReference type="NCBI Taxonomy" id="3074428"/>
    <lineage>
        <taxon>Bacteria</taxon>
        <taxon>Pseudomonadati</taxon>
        <taxon>Pseudomonadota</taxon>
        <taxon>Betaproteobacteria</taxon>
        <taxon>Burkholderiales</taxon>
        <taxon>Oxalobacteraceae</taxon>
        <taxon>Herbaspirillum</taxon>
    </lineage>
</organism>
<gene>
    <name evidence="1" type="ORF">RI048_02275</name>
</gene>
<reference evidence="1" key="1">
    <citation type="submission" date="2023-09" db="EMBL/GenBank/DDBJ databases">
        <title>Description of first Herbaspirillum huttiense subsp. nephrolepsisexaltata and Herbaspirillum huttiense subsp. lycopersicon.</title>
        <authorList>
            <person name="Poudel M."/>
            <person name="Sharma A."/>
            <person name="Goss E."/>
            <person name="Tapia J.H."/>
            <person name="Harmon C.M."/>
            <person name="Jones J.B."/>
        </authorList>
    </citation>
    <scope>NUCLEOTIDE SEQUENCE</scope>
    <source>
        <strain evidence="1">SE1</strain>
    </source>
</reference>
<dbReference type="SUPFAM" id="SSF46785">
    <property type="entry name" value="Winged helix' DNA-binding domain"/>
    <property type="match status" value="1"/>
</dbReference>